<accession>H8Z1T6</accession>
<dbReference type="PANTHER" id="PTHR43464:SF19">
    <property type="entry name" value="UBIQUINONE BIOSYNTHESIS O-METHYLTRANSFERASE, MITOCHONDRIAL"/>
    <property type="match status" value="1"/>
</dbReference>
<dbReference type="Pfam" id="PF13489">
    <property type="entry name" value="Methyltransf_23"/>
    <property type="match status" value="1"/>
</dbReference>
<dbReference type="Proteomes" id="UP000002964">
    <property type="component" value="Unassembled WGS sequence"/>
</dbReference>
<dbReference type="STRING" id="631362.Thi970DRAFT_02835"/>
<keyword evidence="3" id="KW-0949">S-adenosyl-L-methionine</keyword>
<evidence type="ECO:0000256" key="1">
    <source>
        <dbReference type="ARBA" id="ARBA00022603"/>
    </source>
</evidence>
<dbReference type="PANTHER" id="PTHR43464">
    <property type="entry name" value="METHYLTRANSFERASE"/>
    <property type="match status" value="1"/>
</dbReference>
<reference evidence="7" key="1">
    <citation type="submission" date="2011-06" db="EMBL/GenBank/DDBJ databases">
        <authorList>
            <consortium name="US DOE Joint Genome Institute (JGI-PGF)"/>
            <person name="Lucas S."/>
            <person name="Han J."/>
            <person name="Lapidus A."/>
            <person name="Cheng J.-F."/>
            <person name="Goodwin L."/>
            <person name="Pitluck S."/>
            <person name="Peters L."/>
            <person name="Land M.L."/>
            <person name="Hauser L."/>
            <person name="Vogl K."/>
            <person name="Liu Z."/>
            <person name="Overmann J."/>
            <person name="Frigaard N.-U."/>
            <person name="Bryant D.A."/>
            <person name="Woyke T.J."/>
        </authorList>
    </citation>
    <scope>NUCLEOTIDE SEQUENCE [LARGE SCALE GENOMIC DNA]</scope>
    <source>
        <strain evidence="7">970</strain>
    </source>
</reference>
<dbReference type="InterPro" id="IPR029063">
    <property type="entry name" value="SAM-dependent_MTases_sf"/>
</dbReference>
<evidence type="ECO:0000256" key="5">
    <source>
        <dbReference type="SAM" id="MobiDB-lite"/>
    </source>
</evidence>
<keyword evidence="4" id="KW-0175">Coiled coil</keyword>
<evidence type="ECO:0000313" key="7">
    <source>
        <dbReference type="Proteomes" id="UP000002964"/>
    </source>
</evidence>
<evidence type="ECO:0000256" key="4">
    <source>
        <dbReference type="SAM" id="Coils"/>
    </source>
</evidence>
<gene>
    <name evidence="6" type="ORF">Thi970DRAFT_02835</name>
</gene>
<feature type="region of interest" description="Disordered" evidence="5">
    <location>
        <begin position="331"/>
        <end position="356"/>
    </location>
</feature>
<dbReference type="eggNOG" id="COG2227">
    <property type="taxonomic scope" value="Bacteria"/>
</dbReference>
<sequence>MTLTGMKTRLRAWLSHVIPSTRAQQRRAWAELARTQAELAQTQAEQAQTQATLAGAQAQLTAHATDNQRYHQSHQTRLNRLEQLMPLLPQVFLQPPPFAWHAPTADWLGTAQARIARQADATQPIDKERDFYSYYSEIGGDHRPLLREQYRCYLPIIRQVPAQARRVLDIGAGAGEWLEYLREHRIAAVGIDCDSQEAARARRAGLDVEEADALNYLQTGTEIFSAITLFQVIEHLPPRSLGAMLQFCLRRLSPGGILMVETINLRHPLAFQGFYTDPTHQIPLADTYLGFLMQWVGFQQPRLIYTLPEPIAGLSQDDPTRLYRNYTLWAASPLKSPPNDYELPPSPRGREPGRDE</sequence>
<dbReference type="AlphaFoldDB" id="H8Z1T6"/>
<keyword evidence="7" id="KW-1185">Reference proteome</keyword>
<dbReference type="CDD" id="cd02440">
    <property type="entry name" value="AdoMet_MTases"/>
    <property type="match status" value="1"/>
</dbReference>
<protein>
    <submittedName>
        <fullName evidence="6">Methyltransferase family protein</fullName>
    </submittedName>
</protein>
<keyword evidence="1 6" id="KW-0489">Methyltransferase</keyword>
<dbReference type="RefSeq" id="WP_009149478.1">
    <property type="nucleotide sequence ID" value="NZ_CP121471.1"/>
</dbReference>
<dbReference type="GO" id="GO:0032259">
    <property type="term" value="P:methylation"/>
    <property type="evidence" value="ECO:0007669"/>
    <property type="project" value="UniProtKB-KW"/>
</dbReference>
<reference evidence="6 7" key="2">
    <citation type="submission" date="2011-11" db="EMBL/GenBank/DDBJ databases">
        <authorList>
            <consortium name="US DOE Joint Genome Institute"/>
            <person name="Lucas S."/>
            <person name="Han J."/>
            <person name="Lapidus A."/>
            <person name="Cheng J.-F."/>
            <person name="Goodwin L."/>
            <person name="Pitluck S."/>
            <person name="Peters L."/>
            <person name="Ovchinnikova G."/>
            <person name="Zhang X."/>
            <person name="Detter J.C."/>
            <person name="Han C."/>
            <person name="Tapia R."/>
            <person name="Land M."/>
            <person name="Hauser L."/>
            <person name="Kyrpides N."/>
            <person name="Ivanova N."/>
            <person name="Pagani I."/>
            <person name="Vogl K."/>
            <person name="Liu Z."/>
            <person name="Overmann J."/>
            <person name="Frigaard N.-U."/>
            <person name="Bryant D."/>
            <person name="Woyke T."/>
        </authorList>
    </citation>
    <scope>NUCLEOTIDE SEQUENCE [LARGE SCALE GENOMIC DNA]</scope>
    <source>
        <strain evidence="6 7">970</strain>
    </source>
</reference>
<proteinExistence type="predicted"/>
<feature type="coiled-coil region" evidence="4">
    <location>
        <begin position="30"/>
        <end position="59"/>
    </location>
</feature>
<organism evidence="6 7">
    <name type="scientific">Thiorhodovibrio frisius</name>
    <dbReference type="NCBI Taxonomy" id="631362"/>
    <lineage>
        <taxon>Bacteria</taxon>
        <taxon>Pseudomonadati</taxon>
        <taxon>Pseudomonadota</taxon>
        <taxon>Gammaproteobacteria</taxon>
        <taxon>Chromatiales</taxon>
        <taxon>Chromatiaceae</taxon>
        <taxon>Thiorhodovibrio</taxon>
    </lineage>
</organism>
<dbReference type="GO" id="GO:0008168">
    <property type="term" value="F:methyltransferase activity"/>
    <property type="evidence" value="ECO:0007669"/>
    <property type="project" value="UniProtKB-KW"/>
</dbReference>
<dbReference type="OrthoDB" id="9801609at2"/>
<name>H8Z1T6_9GAMM</name>
<evidence type="ECO:0000256" key="3">
    <source>
        <dbReference type="ARBA" id="ARBA00022691"/>
    </source>
</evidence>
<evidence type="ECO:0000256" key="2">
    <source>
        <dbReference type="ARBA" id="ARBA00022679"/>
    </source>
</evidence>
<dbReference type="EMBL" id="JH603169">
    <property type="protein sequence ID" value="EIC22564.1"/>
    <property type="molecule type" value="Genomic_DNA"/>
</dbReference>
<dbReference type="HOGENOM" id="CLU_778309_0_0_6"/>
<evidence type="ECO:0000313" key="6">
    <source>
        <dbReference type="EMBL" id="EIC22564.1"/>
    </source>
</evidence>
<dbReference type="Gene3D" id="3.40.50.150">
    <property type="entry name" value="Vaccinia Virus protein VP39"/>
    <property type="match status" value="1"/>
</dbReference>
<dbReference type="SUPFAM" id="SSF53335">
    <property type="entry name" value="S-adenosyl-L-methionine-dependent methyltransferases"/>
    <property type="match status" value="1"/>
</dbReference>
<keyword evidence="2 6" id="KW-0808">Transferase</keyword>